<organism evidence="26 27">
    <name type="scientific">Tetraodon nigroviridis</name>
    <name type="common">Spotted green pufferfish</name>
    <name type="synonym">Chelonodon nigroviridis</name>
    <dbReference type="NCBI Taxonomy" id="99883"/>
    <lineage>
        <taxon>Eukaryota</taxon>
        <taxon>Metazoa</taxon>
        <taxon>Chordata</taxon>
        <taxon>Craniata</taxon>
        <taxon>Vertebrata</taxon>
        <taxon>Euteleostomi</taxon>
        <taxon>Actinopterygii</taxon>
        <taxon>Neopterygii</taxon>
        <taxon>Teleostei</taxon>
        <taxon>Neoteleostei</taxon>
        <taxon>Acanthomorphata</taxon>
        <taxon>Eupercaria</taxon>
        <taxon>Tetraodontiformes</taxon>
        <taxon>Tetradontoidea</taxon>
        <taxon>Tetraodontidae</taxon>
        <taxon>Tetraodon</taxon>
    </lineage>
</organism>
<evidence type="ECO:0000256" key="3">
    <source>
        <dbReference type="ARBA" id="ARBA00004186"/>
    </source>
</evidence>
<dbReference type="HOGENOM" id="CLU_020317_0_0_1"/>
<dbReference type="GO" id="GO:0001046">
    <property type="term" value="F:core promoter sequence-specific DNA binding"/>
    <property type="evidence" value="ECO:0007669"/>
    <property type="project" value="UniProtKB-ARBA"/>
</dbReference>
<dbReference type="PROSITE" id="PS51030">
    <property type="entry name" value="NUCLEAR_REC_DBD_2"/>
    <property type="match status" value="1"/>
</dbReference>
<evidence type="ECO:0000256" key="14">
    <source>
        <dbReference type="ARBA" id="ARBA00023121"/>
    </source>
</evidence>
<dbReference type="InterPro" id="IPR013088">
    <property type="entry name" value="Znf_NHR/GATA"/>
</dbReference>
<keyword evidence="20 22" id="KW-0539">Nucleus</keyword>
<reference evidence="27" key="1">
    <citation type="journal article" date="2004" name="Nature">
        <title>Genome duplication in the teleost fish Tetraodon nigroviridis reveals the early vertebrate proto-karyotype.</title>
        <authorList>
            <person name="Jaillon O."/>
            <person name="Aury J.-M."/>
            <person name="Brunet F."/>
            <person name="Petit J.-L."/>
            <person name="Stange-Thomann N."/>
            <person name="Mauceli E."/>
            <person name="Bouneau L."/>
            <person name="Fischer C."/>
            <person name="Ozouf-Costaz C."/>
            <person name="Bernot A."/>
            <person name="Nicaud S."/>
            <person name="Jaffe D."/>
            <person name="Fisher S."/>
            <person name="Lutfalla G."/>
            <person name="Dossat C."/>
            <person name="Segurens B."/>
            <person name="Dasilva C."/>
            <person name="Salanoubat M."/>
            <person name="Levy M."/>
            <person name="Boudet N."/>
            <person name="Castellano S."/>
            <person name="Anthouard V."/>
            <person name="Jubin C."/>
            <person name="Castelli V."/>
            <person name="Katinka M."/>
            <person name="Vacherie B."/>
            <person name="Biemont C."/>
            <person name="Skalli Z."/>
            <person name="Cattolico L."/>
            <person name="Poulain J."/>
            <person name="De Berardinis V."/>
            <person name="Cruaud C."/>
            <person name="Duprat S."/>
            <person name="Brottier P."/>
            <person name="Coutanceau J.-P."/>
            <person name="Gouzy J."/>
            <person name="Parra G."/>
            <person name="Lardier G."/>
            <person name="Chapple C."/>
            <person name="McKernan K.J."/>
            <person name="McEwan P."/>
            <person name="Bosak S."/>
            <person name="Kellis M."/>
            <person name="Volff J.-N."/>
            <person name="Guigo R."/>
            <person name="Zody M.C."/>
            <person name="Mesirov J."/>
            <person name="Lindblad-Toh K."/>
            <person name="Birren B."/>
            <person name="Nusbaum C."/>
            <person name="Kahn D."/>
            <person name="Robinson-Rechavi M."/>
            <person name="Laudet V."/>
            <person name="Schachter V."/>
            <person name="Quetier F."/>
            <person name="Saurin W."/>
            <person name="Scarpelli C."/>
            <person name="Wincker P."/>
            <person name="Lander E.S."/>
            <person name="Weissenbach J."/>
            <person name="Roest Crollius H."/>
        </authorList>
    </citation>
    <scope>NUCLEOTIDE SEQUENCE [LARGE SCALE GENOMIC DNA]</scope>
</reference>
<dbReference type="PROSITE" id="PS00031">
    <property type="entry name" value="NUCLEAR_REC_DBD_1"/>
    <property type="match status" value="1"/>
</dbReference>
<keyword evidence="19" id="KW-0206">Cytoskeleton</keyword>
<sequence>MDQGGLKRSGNRDGCLTFGEAGGRLGGDPAGSLLQPAPAVHLPGLGSLPPTTVSSAGQGGSQNHLEFGGFFPSDTKGKAAMQKQQDVDLFSLEAPDSTSIITTSDTSVLGNFPLPDLFPQHIKQEETFSLEKDLKTYGLNAAVGPGDLDSTSNQLLDDDTAIWKDLDLPCSLPEISDFELDTEVAHLDNILHECRSGGAPVGAFPKDIKPGSDDGMNCLNLNGTKHPVQHLPGPLLSSIMIKEEKDPDLSFVHIQTPGVVKQEKGSGDPFCQTLCLQSGISSGHGGGAMASLPMGVSPRPGYDYRANPASAVGLQDQKPFCSYPTLPVSGESWSAGGRYGDSAGLPRADDGLPSTTVLGTFPSSFSSVSPRTADSVSPAMPGQPKPGGQKICLVCSDEASGCHYGVVTCGSCKVFFKRAVEGWRARQNTSVLLSSGQHNYLCAGRNDCIIDKIRRKNCPACRFRKCLQAGMNLEARKNKKLIKMKTQRPASSSEPVNLPVPVIPRSMSQLVPTMLSVLKAIEPETIYSGYDSTLPDTSSRLMSTLNRLGGQQVVSAVKWAKSLPGFRNLHLDDQMILLQCSWLFLMSFSLGWRSYQQCNGSMLCFAPDLVINEERMRLPFMNDQCEKMLRICREFVRLQLSHEEYLCMKVLLLLSTVPKDGLKSQAVFDEIRMTYIKELGKAIVKREENPSQNWQRFYQLTKLLDSMQEMVEGLIKFCFYTFVNKTLSVEFPEMLVEIITNQIPKFQEGGIKALLFHQK</sequence>
<evidence type="ECO:0000256" key="11">
    <source>
        <dbReference type="ARBA" id="ARBA00022833"/>
    </source>
</evidence>
<comment type="subcellular location">
    <subcellularLocation>
        <location evidence="4">Cytoplasm</location>
        <location evidence="4">Cytoskeleton</location>
        <location evidence="4">Microtubule organizing center</location>
        <location evidence="4">Centrosome</location>
    </subcellularLocation>
    <subcellularLocation>
        <location evidence="3">Cytoplasm</location>
        <location evidence="3">Cytoskeleton</location>
        <location evidence="3">Spindle</location>
    </subcellularLocation>
    <subcellularLocation>
        <location evidence="2">Mitochondrion</location>
    </subcellularLocation>
    <subcellularLocation>
        <location evidence="1 22">Nucleus</location>
    </subcellularLocation>
</comment>
<evidence type="ECO:0000256" key="18">
    <source>
        <dbReference type="ARBA" id="ARBA00023170"/>
    </source>
</evidence>
<evidence type="ECO:0000256" key="4">
    <source>
        <dbReference type="ARBA" id="ARBA00004300"/>
    </source>
</evidence>
<dbReference type="SMART" id="SM00430">
    <property type="entry name" value="HOLI"/>
    <property type="match status" value="1"/>
</dbReference>
<dbReference type="Ensembl" id="ENSTNIT00000021610.1">
    <property type="protein sequence ID" value="ENSTNIP00000021375.1"/>
    <property type="gene ID" value="ENSTNIG00000018209.1"/>
</dbReference>
<dbReference type="SUPFAM" id="SSF57716">
    <property type="entry name" value="Glucocorticoid receptor-like (DNA-binding domain)"/>
    <property type="match status" value="1"/>
</dbReference>
<dbReference type="FunFam" id="1.10.565.10:FF:000004">
    <property type="entry name" value="Androgen receptor variant"/>
    <property type="match status" value="1"/>
</dbReference>
<dbReference type="GeneTree" id="ENSGT00940000156385"/>
<dbReference type="GO" id="GO:0006325">
    <property type="term" value="P:chromatin organization"/>
    <property type="evidence" value="ECO:0007669"/>
    <property type="project" value="UniProtKB-KW"/>
</dbReference>
<evidence type="ECO:0000256" key="22">
    <source>
        <dbReference type="RuleBase" id="RU004334"/>
    </source>
</evidence>
<keyword evidence="11 22" id="KW-0862">Zinc</keyword>
<dbReference type="Gene3D" id="3.30.50.10">
    <property type="entry name" value="Erythroid Transcription Factor GATA-1, subunit A"/>
    <property type="match status" value="1"/>
</dbReference>
<dbReference type="Pfam" id="PF00104">
    <property type="entry name" value="Hormone_recep"/>
    <property type="match status" value="1"/>
</dbReference>
<reference evidence="26" key="2">
    <citation type="submission" date="2025-08" db="UniProtKB">
        <authorList>
            <consortium name="Ensembl"/>
        </authorList>
    </citation>
    <scope>IDENTIFICATION</scope>
</reference>
<keyword evidence="10 22" id="KW-0863">Zinc-finger</keyword>
<keyword evidence="7" id="KW-0963">Cytoplasm</keyword>
<dbReference type="PRINTS" id="PR00047">
    <property type="entry name" value="STROIDFINGER"/>
</dbReference>
<dbReference type="GO" id="GO:0005813">
    <property type="term" value="C:centrosome"/>
    <property type="evidence" value="ECO:0007669"/>
    <property type="project" value="UniProtKB-SubCell"/>
</dbReference>
<evidence type="ECO:0000256" key="20">
    <source>
        <dbReference type="ARBA" id="ARBA00023242"/>
    </source>
</evidence>
<evidence type="ECO:0000256" key="21">
    <source>
        <dbReference type="ARBA" id="ARBA00031162"/>
    </source>
</evidence>
<dbReference type="PANTHER" id="PTHR48092">
    <property type="entry name" value="KNIRPS-RELATED PROTEIN-RELATED"/>
    <property type="match status" value="1"/>
</dbReference>
<dbReference type="FunFam" id="3.30.50.10:FF:000047">
    <property type="entry name" value="glucocorticoid receptor isoform X1"/>
    <property type="match status" value="1"/>
</dbReference>
<feature type="domain" description="Nuclear receptor" evidence="24">
    <location>
        <begin position="389"/>
        <end position="478"/>
    </location>
</feature>
<dbReference type="AlphaFoldDB" id="H3DLH7"/>
<dbReference type="CDD" id="cd07076">
    <property type="entry name" value="NR_LBD_GR"/>
    <property type="match status" value="1"/>
</dbReference>
<keyword evidence="9 22" id="KW-0479">Metal-binding</keyword>
<keyword evidence="14" id="KW-0446">Lipid-binding</keyword>
<dbReference type="STRING" id="99883.ENSTNIP00000021375"/>
<feature type="compositionally biased region" description="Polar residues" evidence="23">
    <location>
        <begin position="364"/>
        <end position="375"/>
    </location>
</feature>
<protein>
    <recommendedName>
        <fullName evidence="6">Glucocorticoid receptor</fullName>
    </recommendedName>
    <alternativeName>
        <fullName evidence="21">Nuclear receptor subfamily 3 group C member 1</fullName>
    </alternativeName>
</protein>
<evidence type="ECO:0000256" key="6">
    <source>
        <dbReference type="ARBA" id="ARBA00015625"/>
    </source>
</evidence>
<dbReference type="GO" id="GO:1990239">
    <property type="term" value="F:steroid hormone binding"/>
    <property type="evidence" value="ECO:0007669"/>
    <property type="project" value="UniProtKB-ARBA"/>
</dbReference>
<dbReference type="SMART" id="SM00399">
    <property type="entry name" value="ZnF_C4"/>
    <property type="match status" value="1"/>
</dbReference>
<evidence type="ECO:0000259" key="25">
    <source>
        <dbReference type="PROSITE" id="PS51843"/>
    </source>
</evidence>
<evidence type="ECO:0000256" key="19">
    <source>
        <dbReference type="ARBA" id="ARBA00023212"/>
    </source>
</evidence>
<keyword evidence="15 22" id="KW-0238">DNA-binding</keyword>
<evidence type="ECO:0000256" key="17">
    <source>
        <dbReference type="ARBA" id="ARBA00023163"/>
    </source>
</evidence>
<reference evidence="26" key="3">
    <citation type="submission" date="2025-09" db="UniProtKB">
        <authorList>
            <consortium name="Ensembl"/>
        </authorList>
    </citation>
    <scope>IDENTIFICATION</scope>
</reference>
<dbReference type="InterPro" id="IPR050200">
    <property type="entry name" value="Nuclear_hormone_rcpt_NR3"/>
</dbReference>
<dbReference type="GO" id="GO:1990794">
    <property type="term" value="C:basolateral part of cell"/>
    <property type="evidence" value="ECO:0007669"/>
    <property type="project" value="UniProtKB-ARBA"/>
</dbReference>
<evidence type="ECO:0000256" key="2">
    <source>
        <dbReference type="ARBA" id="ARBA00004173"/>
    </source>
</evidence>
<dbReference type="Pfam" id="PF02155">
    <property type="entry name" value="GCR"/>
    <property type="match status" value="1"/>
</dbReference>
<feature type="domain" description="NR LBD" evidence="25">
    <location>
        <begin position="506"/>
        <end position="740"/>
    </location>
</feature>
<comment type="similarity">
    <text evidence="5">Belongs to the nuclear hormone receptor family. NR3 subfamily.</text>
</comment>
<keyword evidence="27" id="KW-1185">Reference proteome</keyword>
<dbReference type="GO" id="GO:0010628">
    <property type="term" value="P:positive regulation of gene expression"/>
    <property type="evidence" value="ECO:0007669"/>
    <property type="project" value="UniProtKB-ARBA"/>
</dbReference>
<dbReference type="PROSITE" id="PS51843">
    <property type="entry name" value="NR_LBD"/>
    <property type="match status" value="1"/>
</dbReference>
<evidence type="ECO:0000256" key="12">
    <source>
        <dbReference type="ARBA" id="ARBA00022853"/>
    </source>
</evidence>
<dbReference type="Pfam" id="PF00105">
    <property type="entry name" value="zf-C4"/>
    <property type="match status" value="1"/>
</dbReference>
<accession>H3DLH7</accession>
<dbReference type="InterPro" id="IPR001723">
    <property type="entry name" value="Nuclear_hrmn_rcpt"/>
</dbReference>
<dbReference type="GO" id="GO:0005739">
    <property type="term" value="C:mitochondrion"/>
    <property type="evidence" value="ECO:0007669"/>
    <property type="project" value="UniProtKB-SubCell"/>
</dbReference>
<dbReference type="InterPro" id="IPR001409">
    <property type="entry name" value="Glcrtcd_rcpt"/>
</dbReference>
<evidence type="ECO:0000313" key="26">
    <source>
        <dbReference type="Ensembl" id="ENSTNIP00000021375.1"/>
    </source>
</evidence>
<feature type="compositionally biased region" description="Polar residues" evidence="23">
    <location>
        <begin position="49"/>
        <end position="64"/>
    </location>
</feature>
<dbReference type="Proteomes" id="UP000007303">
    <property type="component" value="Unassembled WGS sequence"/>
</dbReference>
<dbReference type="GO" id="GO:0005819">
    <property type="term" value="C:spindle"/>
    <property type="evidence" value="ECO:0007669"/>
    <property type="project" value="UniProtKB-SubCell"/>
</dbReference>
<keyword evidence="12" id="KW-0156">Chromatin regulator</keyword>
<keyword evidence="8" id="KW-0754">Steroid-binding</keyword>
<dbReference type="GO" id="GO:0008270">
    <property type="term" value="F:zinc ion binding"/>
    <property type="evidence" value="ECO:0007669"/>
    <property type="project" value="UniProtKB-KW"/>
</dbReference>
<dbReference type="InterPro" id="IPR035500">
    <property type="entry name" value="NHR-like_dom_sf"/>
</dbReference>
<feature type="region of interest" description="Disordered" evidence="23">
    <location>
        <begin position="364"/>
        <end position="384"/>
    </location>
</feature>
<dbReference type="PRINTS" id="PR00398">
    <property type="entry name" value="STRDHORMONER"/>
</dbReference>
<dbReference type="GO" id="GO:0005634">
    <property type="term" value="C:nucleus"/>
    <property type="evidence" value="ECO:0007669"/>
    <property type="project" value="UniProtKB-SubCell"/>
</dbReference>
<evidence type="ECO:0000256" key="8">
    <source>
        <dbReference type="ARBA" id="ARBA00022665"/>
    </source>
</evidence>
<dbReference type="GO" id="GO:0051414">
    <property type="term" value="P:response to cortisol"/>
    <property type="evidence" value="ECO:0007669"/>
    <property type="project" value="UniProtKB-ARBA"/>
</dbReference>
<keyword evidence="17 22" id="KW-0804">Transcription</keyword>
<dbReference type="InParanoid" id="H3DLH7"/>
<dbReference type="SUPFAM" id="SSF48508">
    <property type="entry name" value="Nuclear receptor ligand-binding domain"/>
    <property type="match status" value="1"/>
</dbReference>
<evidence type="ECO:0000259" key="24">
    <source>
        <dbReference type="PROSITE" id="PS51030"/>
    </source>
</evidence>
<keyword evidence="16" id="KW-0496">Mitochondrion</keyword>
<dbReference type="InterPro" id="IPR001628">
    <property type="entry name" value="Znf_hrmn_rcpt"/>
</dbReference>
<dbReference type="GO" id="GO:0031963">
    <property type="term" value="F:nuclear cortisol receptor activity"/>
    <property type="evidence" value="ECO:0007669"/>
    <property type="project" value="UniProtKB-ARBA"/>
</dbReference>
<evidence type="ECO:0000256" key="16">
    <source>
        <dbReference type="ARBA" id="ARBA00023128"/>
    </source>
</evidence>
<dbReference type="CDD" id="cd07172">
    <property type="entry name" value="NR_DBD_GR_PR"/>
    <property type="match status" value="1"/>
</dbReference>
<name>H3DLH7_TETNG</name>
<evidence type="ECO:0000313" key="27">
    <source>
        <dbReference type="Proteomes" id="UP000007303"/>
    </source>
</evidence>
<evidence type="ECO:0000256" key="13">
    <source>
        <dbReference type="ARBA" id="ARBA00023015"/>
    </source>
</evidence>
<feature type="region of interest" description="Disordered" evidence="23">
    <location>
        <begin position="46"/>
        <end position="68"/>
    </location>
</feature>
<dbReference type="InterPro" id="IPR000536">
    <property type="entry name" value="Nucl_hrmn_rcpt_lig-bd"/>
</dbReference>
<keyword evidence="18 22" id="KW-0675">Receptor</keyword>
<evidence type="ECO:0000256" key="23">
    <source>
        <dbReference type="SAM" id="MobiDB-lite"/>
    </source>
</evidence>
<evidence type="ECO:0000256" key="7">
    <source>
        <dbReference type="ARBA" id="ARBA00022490"/>
    </source>
</evidence>
<evidence type="ECO:0000256" key="5">
    <source>
        <dbReference type="ARBA" id="ARBA00005413"/>
    </source>
</evidence>
<evidence type="ECO:0000256" key="10">
    <source>
        <dbReference type="ARBA" id="ARBA00022771"/>
    </source>
</evidence>
<evidence type="ECO:0000256" key="9">
    <source>
        <dbReference type="ARBA" id="ARBA00022723"/>
    </source>
</evidence>
<keyword evidence="13 22" id="KW-0805">Transcription regulation</keyword>
<evidence type="ECO:0000256" key="15">
    <source>
        <dbReference type="ARBA" id="ARBA00023125"/>
    </source>
</evidence>
<proteinExistence type="inferred from homology"/>
<dbReference type="Gene3D" id="1.10.565.10">
    <property type="entry name" value="Retinoid X Receptor"/>
    <property type="match status" value="1"/>
</dbReference>
<dbReference type="OMA" id="MEDTEIW"/>
<evidence type="ECO:0000256" key="1">
    <source>
        <dbReference type="ARBA" id="ARBA00004123"/>
    </source>
</evidence>